<dbReference type="Pfam" id="PF00486">
    <property type="entry name" value="Trans_reg_C"/>
    <property type="match status" value="1"/>
</dbReference>
<dbReference type="InterPro" id="IPR036388">
    <property type="entry name" value="WH-like_DNA-bd_sf"/>
</dbReference>
<dbReference type="SUPFAM" id="SSF46894">
    <property type="entry name" value="C-terminal effector domain of the bipartite response regulators"/>
    <property type="match status" value="1"/>
</dbReference>
<keyword evidence="4" id="KW-0804">Transcription</keyword>
<sequence>MRYRLLGPLEVESGESMLELGAPKQRAVLGVLLVERGAVVSVDAIVDAVWGDEPPTSVAASLQAYVSNLRRVLRDESTAASPLVRRAPGYLLDVPAADVDRDVFLGLVSTVRDATAAGAWHEVVQAARSALSLWRGPVLADFADDDWARAERDRLEPLRLECREHLVAGLLALGQPTAALAVADEVVRADALRERGVWLRMLSLYRVGRSLDALELYRTHAEALDDELGLEPAAAVRELHTALLRQESWLDRWPRRESQPSPSPAPADAPDAAAAAPGRASAGHPDDPGHGDDPRGADPLGEAGGPADGPGGANPPTDTAPRSTGAHGSSTPAAAPPEHPGPRAGAPGTAGGSDFVGREGELHAMGSVLDTLASTRWLVLTGPAGIGKTRLAEEAIAAGWHGRRVVRTSCPEDAGTPPWWPVRAIVRSLGADPDAVLTPPHGVDADAARFAVYERLDLLLREAAQHGLAVLVDDVQWADSSTFRWLTHVASSVHDIPLAFVTTVRSGVDSPELDKLLATLARHQGARQLTVPPLAVGEIATLAGRVSGDEVGAAEALELSGQTGGNPFLVAEYARVPREERATAGVPVAVSSVLGRRLAAVDADVLQVLRTAAVAGDPLDIDLLCTVTRLSRDELADLLDEAADEQLIVLAPGSATYIFAHGLLRDEVLAGLSAPRRQRLHARIADALRQSGDDWVARRAVNLVAAHPFVAAADVLDGCRDAALDAEERWNSEAAADWWGRALQAWEWLPTADRSESVRDDLLVARVAALARAGRRQTVLDVVDEALLDAMREGRTNSAGRLASTLLRTAGSWPWIYSDHPERLLARLAGIEPLVATDAAAHVRVLAALAVGSYYEIDAEVPDRLSRRAIEIAERLGDPDALADALLGRALAFTAVPSHRTEQLELVGRPRALPHTTGRIDEVIGTALLHLCYAMVGDRDRVEQLIRDGTTGSDALRLPVTRMQMRWSEGELALWSGDLDRAEALYDLAIQLQIQTEMYTSGVYDIAMLLLRWEQGRLDEVNAMPEDNAAALPWAVAALTFADDPDEADRLLGEVLARPTGEFWTTLGEMAFLAHQMADARRPRHAEALAARLEPFEGFIAIFGQIGGAGPVSLALARLDALLGRRDDARRRVAAARALAESNGGRCALLRCRLLEAELDQAAASVYDEIAHDATRLGMHGVARQAREAADRADEAAERNLGRR</sequence>
<dbReference type="PANTHER" id="PTHR35807:SF1">
    <property type="entry name" value="TRANSCRIPTIONAL REGULATOR REDD"/>
    <property type="match status" value="1"/>
</dbReference>
<dbReference type="InterPro" id="IPR051677">
    <property type="entry name" value="AfsR-DnrI-RedD_regulator"/>
</dbReference>
<evidence type="ECO:0000256" key="3">
    <source>
        <dbReference type="ARBA" id="ARBA00023125"/>
    </source>
</evidence>
<feature type="DNA-binding region" description="OmpR/PhoB-type" evidence="5">
    <location>
        <begin position="1"/>
        <end position="94"/>
    </location>
</feature>
<feature type="compositionally biased region" description="Low complexity" evidence="6">
    <location>
        <begin position="268"/>
        <end position="283"/>
    </location>
</feature>
<gene>
    <name evidence="8" type="ORF">N1032_13220</name>
</gene>
<feature type="domain" description="OmpR/PhoB-type" evidence="7">
    <location>
        <begin position="1"/>
        <end position="94"/>
    </location>
</feature>
<accession>A0ABT2H452</accession>
<dbReference type="Pfam" id="PF13191">
    <property type="entry name" value="AAA_16"/>
    <property type="match status" value="1"/>
</dbReference>
<evidence type="ECO:0000256" key="4">
    <source>
        <dbReference type="ARBA" id="ARBA00023163"/>
    </source>
</evidence>
<evidence type="ECO:0000313" key="9">
    <source>
        <dbReference type="Proteomes" id="UP001165586"/>
    </source>
</evidence>
<reference evidence="8" key="1">
    <citation type="submission" date="2022-08" db="EMBL/GenBank/DDBJ databases">
        <authorList>
            <person name="Deng Y."/>
            <person name="Han X.-F."/>
            <person name="Zhang Y.-Q."/>
        </authorList>
    </citation>
    <scope>NUCLEOTIDE SEQUENCE</scope>
    <source>
        <strain evidence="8">CPCC 203386</strain>
    </source>
</reference>
<evidence type="ECO:0000256" key="6">
    <source>
        <dbReference type="SAM" id="MobiDB-lite"/>
    </source>
</evidence>
<comment type="caution">
    <text evidence="8">The sequence shown here is derived from an EMBL/GenBank/DDBJ whole genome shotgun (WGS) entry which is preliminary data.</text>
</comment>
<evidence type="ECO:0000256" key="5">
    <source>
        <dbReference type="PROSITE-ProRule" id="PRU01091"/>
    </source>
</evidence>
<dbReference type="InterPro" id="IPR041664">
    <property type="entry name" value="AAA_16"/>
</dbReference>
<dbReference type="Pfam" id="PF03704">
    <property type="entry name" value="BTAD"/>
    <property type="match status" value="1"/>
</dbReference>
<dbReference type="PROSITE" id="PS51755">
    <property type="entry name" value="OMPR_PHOB"/>
    <property type="match status" value="1"/>
</dbReference>
<dbReference type="Gene3D" id="1.25.40.10">
    <property type="entry name" value="Tetratricopeptide repeat domain"/>
    <property type="match status" value="1"/>
</dbReference>
<organism evidence="8 9">
    <name type="scientific">Herbiconiux daphne</name>
    <dbReference type="NCBI Taxonomy" id="2970914"/>
    <lineage>
        <taxon>Bacteria</taxon>
        <taxon>Bacillati</taxon>
        <taxon>Actinomycetota</taxon>
        <taxon>Actinomycetes</taxon>
        <taxon>Micrococcales</taxon>
        <taxon>Microbacteriaceae</taxon>
        <taxon>Herbiconiux</taxon>
    </lineage>
</organism>
<dbReference type="CDD" id="cd15831">
    <property type="entry name" value="BTAD"/>
    <property type="match status" value="1"/>
</dbReference>
<feature type="compositionally biased region" description="Gly residues" evidence="6">
    <location>
        <begin position="302"/>
        <end position="312"/>
    </location>
</feature>
<keyword evidence="3 5" id="KW-0238">DNA-binding</keyword>
<name>A0ABT2H452_9MICO</name>
<dbReference type="InterPro" id="IPR005158">
    <property type="entry name" value="BTAD"/>
</dbReference>
<evidence type="ECO:0000259" key="7">
    <source>
        <dbReference type="PROSITE" id="PS51755"/>
    </source>
</evidence>
<dbReference type="InterPro" id="IPR016032">
    <property type="entry name" value="Sig_transdc_resp-reg_C-effctor"/>
</dbReference>
<proteinExistence type="inferred from homology"/>
<dbReference type="EMBL" id="JANLCJ010000004">
    <property type="protein sequence ID" value="MCS5734698.1"/>
    <property type="molecule type" value="Genomic_DNA"/>
</dbReference>
<dbReference type="Gene3D" id="3.40.50.300">
    <property type="entry name" value="P-loop containing nucleotide triphosphate hydrolases"/>
    <property type="match status" value="1"/>
</dbReference>
<feature type="compositionally biased region" description="Basic and acidic residues" evidence="6">
    <location>
        <begin position="284"/>
        <end position="296"/>
    </location>
</feature>
<dbReference type="Proteomes" id="UP001165586">
    <property type="component" value="Unassembled WGS sequence"/>
</dbReference>
<protein>
    <submittedName>
        <fullName evidence="8">AAA family ATPase</fullName>
    </submittedName>
</protein>
<dbReference type="SUPFAM" id="SSF48452">
    <property type="entry name" value="TPR-like"/>
    <property type="match status" value="1"/>
</dbReference>
<comment type="similarity">
    <text evidence="1">Belongs to the AfsR/DnrI/RedD regulatory family.</text>
</comment>
<evidence type="ECO:0000313" key="8">
    <source>
        <dbReference type="EMBL" id="MCS5734698.1"/>
    </source>
</evidence>
<keyword evidence="2" id="KW-0805">Transcription regulation</keyword>
<dbReference type="InterPro" id="IPR001867">
    <property type="entry name" value="OmpR/PhoB-type_DNA-bd"/>
</dbReference>
<dbReference type="SUPFAM" id="SSF52540">
    <property type="entry name" value="P-loop containing nucleoside triphosphate hydrolases"/>
    <property type="match status" value="1"/>
</dbReference>
<dbReference type="SMART" id="SM00862">
    <property type="entry name" value="Trans_reg_C"/>
    <property type="match status" value="1"/>
</dbReference>
<dbReference type="InterPro" id="IPR027417">
    <property type="entry name" value="P-loop_NTPase"/>
</dbReference>
<keyword evidence="9" id="KW-1185">Reference proteome</keyword>
<evidence type="ECO:0000256" key="1">
    <source>
        <dbReference type="ARBA" id="ARBA00005820"/>
    </source>
</evidence>
<dbReference type="SMART" id="SM01043">
    <property type="entry name" value="BTAD"/>
    <property type="match status" value="1"/>
</dbReference>
<dbReference type="PANTHER" id="PTHR35807">
    <property type="entry name" value="TRANSCRIPTIONAL REGULATOR REDD-RELATED"/>
    <property type="match status" value="1"/>
</dbReference>
<feature type="region of interest" description="Disordered" evidence="6">
    <location>
        <begin position="250"/>
        <end position="357"/>
    </location>
</feature>
<dbReference type="Gene3D" id="1.10.10.10">
    <property type="entry name" value="Winged helix-like DNA-binding domain superfamily/Winged helix DNA-binding domain"/>
    <property type="match status" value="1"/>
</dbReference>
<dbReference type="RefSeq" id="WP_259539563.1">
    <property type="nucleotide sequence ID" value="NZ_JANLCJ010000004.1"/>
</dbReference>
<evidence type="ECO:0000256" key="2">
    <source>
        <dbReference type="ARBA" id="ARBA00023015"/>
    </source>
</evidence>
<dbReference type="InterPro" id="IPR011990">
    <property type="entry name" value="TPR-like_helical_dom_sf"/>
</dbReference>